<dbReference type="Proteomes" id="UP000276133">
    <property type="component" value="Unassembled WGS sequence"/>
</dbReference>
<name>A0A3M7PWE3_BRAPC</name>
<organism evidence="1 2">
    <name type="scientific">Brachionus plicatilis</name>
    <name type="common">Marine rotifer</name>
    <name type="synonym">Brachionus muelleri</name>
    <dbReference type="NCBI Taxonomy" id="10195"/>
    <lineage>
        <taxon>Eukaryota</taxon>
        <taxon>Metazoa</taxon>
        <taxon>Spiralia</taxon>
        <taxon>Gnathifera</taxon>
        <taxon>Rotifera</taxon>
        <taxon>Eurotatoria</taxon>
        <taxon>Monogononta</taxon>
        <taxon>Pseudotrocha</taxon>
        <taxon>Ploima</taxon>
        <taxon>Brachionidae</taxon>
        <taxon>Brachionus</taxon>
    </lineage>
</organism>
<gene>
    <name evidence="1" type="ORF">BpHYR1_036320</name>
</gene>
<evidence type="ECO:0000313" key="1">
    <source>
        <dbReference type="EMBL" id="RNA03219.1"/>
    </source>
</evidence>
<comment type="caution">
    <text evidence="1">The sequence shown here is derived from an EMBL/GenBank/DDBJ whole genome shotgun (WGS) entry which is preliminary data.</text>
</comment>
<evidence type="ECO:0000313" key="2">
    <source>
        <dbReference type="Proteomes" id="UP000276133"/>
    </source>
</evidence>
<protein>
    <submittedName>
        <fullName evidence="1">Uncharacterized protein</fullName>
    </submittedName>
</protein>
<reference evidence="1 2" key="1">
    <citation type="journal article" date="2018" name="Sci. Rep.">
        <title>Genomic signatures of local adaptation to the degree of environmental predictability in rotifers.</title>
        <authorList>
            <person name="Franch-Gras L."/>
            <person name="Hahn C."/>
            <person name="Garcia-Roger E.M."/>
            <person name="Carmona M.J."/>
            <person name="Serra M."/>
            <person name="Gomez A."/>
        </authorList>
    </citation>
    <scope>NUCLEOTIDE SEQUENCE [LARGE SCALE GENOMIC DNA]</scope>
    <source>
        <strain evidence="1">HYR1</strain>
    </source>
</reference>
<sequence length="62" mass="7350">MQIMPIKFLKKINELHSVQREKMRTSCKYFSRETIIRADIFTQIRLILSVSVSDKHSTLTHT</sequence>
<accession>A0A3M7PWE3</accession>
<proteinExistence type="predicted"/>
<dbReference type="EMBL" id="REGN01008582">
    <property type="protein sequence ID" value="RNA03219.1"/>
    <property type="molecule type" value="Genomic_DNA"/>
</dbReference>
<dbReference type="AlphaFoldDB" id="A0A3M7PWE3"/>
<keyword evidence="2" id="KW-1185">Reference proteome</keyword>